<proteinExistence type="predicted"/>
<keyword evidence="3" id="KW-1185">Reference proteome</keyword>
<reference evidence="3" key="1">
    <citation type="journal article" date="2012" name="MBio">
        <title>Comparative genome analysis of Trichophyton rubrum and related dermatophytes reveals candidate genes involved in infection.</title>
        <authorList>
            <person name="Martinez D.A."/>
            <person name="Oliver B.G."/>
            <person name="Graeser Y."/>
            <person name="Goldberg J.M."/>
            <person name="Li W."/>
            <person name="Martinez-Rossi N.M."/>
            <person name="Monod M."/>
            <person name="Shelest E."/>
            <person name="Barton R.C."/>
            <person name="Birch E."/>
            <person name="Brakhage A.A."/>
            <person name="Chen Z."/>
            <person name="Gurr S.J."/>
            <person name="Heiman D."/>
            <person name="Heitman J."/>
            <person name="Kosti I."/>
            <person name="Rossi A."/>
            <person name="Saif S."/>
            <person name="Samalova M."/>
            <person name="Saunders C.W."/>
            <person name="Shea T."/>
            <person name="Summerbell R.C."/>
            <person name="Xu J."/>
            <person name="Young S."/>
            <person name="Zeng Q."/>
            <person name="Birren B.W."/>
            <person name="Cuomo C.A."/>
            <person name="White T.C."/>
        </authorList>
    </citation>
    <scope>NUCLEOTIDE SEQUENCE [LARGE SCALE GENOMIC DNA]</scope>
    <source>
        <strain evidence="3">CBS 112818</strain>
    </source>
</reference>
<accession>F2RZ78</accession>
<feature type="region of interest" description="Disordered" evidence="1">
    <location>
        <begin position="64"/>
        <end position="88"/>
    </location>
</feature>
<dbReference type="AlphaFoldDB" id="F2RZ78"/>
<dbReference type="EMBL" id="GG698495">
    <property type="protein sequence ID" value="EGD96627.1"/>
    <property type="molecule type" value="Genomic_DNA"/>
</dbReference>
<evidence type="ECO:0000256" key="1">
    <source>
        <dbReference type="SAM" id="MobiDB-lite"/>
    </source>
</evidence>
<sequence length="88" mass="9839">MFVPHCSGSRDAPWSVHPRSRPAAVLSLSLPWRERTGQAKSTREIVRSQRVICHRNRCVHIEGAQETLGRPTLSRDLDPSTGLASPRD</sequence>
<evidence type="ECO:0000313" key="3">
    <source>
        <dbReference type="Proteomes" id="UP000009172"/>
    </source>
</evidence>
<gene>
    <name evidence="2" type="ORF">TESG_04061</name>
</gene>
<protein>
    <submittedName>
        <fullName evidence="2">Uncharacterized protein</fullName>
    </submittedName>
</protein>
<name>F2RZ78_TRIT1</name>
<evidence type="ECO:0000313" key="2">
    <source>
        <dbReference type="EMBL" id="EGD96627.1"/>
    </source>
</evidence>
<dbReference type="HOGENOM" id="CLU_2470688_0_0_1"/>
<organism evidence="2 3">
    <name type="scientific">Trichophyton tonsurans (strain CBS 112818)</name>
    <name type="common">Scalp ringworm fungus</name>
    <dbReference type="NCBI Taxonomy" id="647933"/>
    <lineage>
        <taxon>Eukaryota</taxon>
        <taxon>Fungi</taxon>
        <taxon>Dikarya</taxon>
        <taxon>Ascomycota</taxon>
        <taxon>Pezizomycotina</taxon>
        <taxon>Eurotiomycetes</taxon>
        <taxon>Eurotiomycetidae</taxon>
        <taxon>Onygenales</taxon>
        <taxon>Arthrodermataceae</taxon>
        <taxon>Trichophyton</taxon>
    </lineage>
</organism>
<dbReference type="Proteomes" id="UP000009172">
    <property type="component" value="Unassembled WGS sequence"/>
</dbReference>